<dbReference type="InterPro" id="IPR023485">
    <property type="entry name" value="Ptyr_pPase"/>
</dbReference>
<dbReference type="PRINTS" id="PR00719">
    <property type="entry name" value="LMWPTPASE"/>
</dbReference>
<proteinExistence type="inferred from homology"/>
<dbReference type="CDD" id="cd16343">
    <property type="entry name" value="LMWPTP"/>
    <property type="match status" value="1"/>
</dbReference>
<feature type="active site" evidence="6">
    <location>
        <position position="15"/>
    </location>
</feature>
<feature type="active site" description="Proton donor" evidence="6">
    <location>
        <position position="117"/>
    </location>
</feature>
<dbReference type="Pfam" id="PF01451">
    <property type="entry name" value="LMWPc"/>
    <property type="match status" value="1"/>
</dbReference>
<dbReference type="AlphaFoldDB" id="A0A8T9MWG2"/>
<protein>
    <recommendedName>
        <fullName evidence="2">protein-tyrosine-phosphatase</fullName>
        <ecNumber evidence="2">3.1.3.48</ecNumber>
    </recommendedName>
</protein>
<reference evidence="8" key="1">
    <citation type="journal article" date="2022" name="Res Sq">
        <title>Evolution of multicellular longitudinally dividing oral cavity symbionts (Neisseriaceae).</title>
        <authorList>
            <person name="Nyongesa S."/>
            <person name="Weber P."/>
            <person name="Bernet E."/>
            <person name="Pullido F."/>
            <person name="Nieckarz M."/>
            <person name="Delaby M."/>
            <person name="Nieves C."/>
            <person name="Viehboeck T."/>
            <person name="Krause N."/>
            <person name="Rivera-Millot A."/>
            <person name="Nakamura A."/>
            <person name="Vischer N."/>
            <person name="VanNieuwenhze M."/>
            <person name="Brun Y."/>
            <person name="Cava F."/>
            <person name="Bulgheresi S."/>
            <person name="Veyrier F."/>
        </authorList>
    </citation>
    <scope>NUCLEOTIDE SEQUENCE</scope>
    <source>
        <strain evidence="8">17694</strain>
    </source>
</reference>
<gene>
    <name evidence="8" type="ORF">LVJ77_02690</name>
</gene>
<evidence type="ECO:0000313" key="9">
    <source>
        <dbReference type="Proteomes" id="UP000831534"/>
    </source>
</evidence>
<name>A0A8T9MWG2_9NEIS</name>
<dbReference type="InterPro" id="IPR036196">
    <property type="entry name" value="Ptyr_pPase_sf"/>
</dbReference>
<dbReference type="Gene3D" id="3.40.50.2300">
    <property type="match status" value="1"/>
</dbReference>
<dbReference type="KEGG" id="ckh:LVJ77_02690"/>
<comment type="similarity">
    <text evidence="1">Belongs to the low molecular weight phosphotyrosine protein phosphatase family.</text>
</comment>
<evidence type="ECO:0000256" key="4">
    <source>
        <dbReference type="ARBA" id="ARBA00022912"/>
    </source>
</evidence>
<comment type="catalytic activity">
    <reaction evidence="5">
        <text>O-phospho-L-tyrosyl-[protein] + H2O = L-tyrosyl-[protein] + phosphate</text>
        <dbReference type="Rhea" id="RHEA:10684"/>
        <dbReference type="Rhea" id="RHEA-COMP:10136"/>
        <dbReference type="Rhea" id="RHEA-COMP:20101"/>
        <dbReference type="ChEBI" id="CHEBI:15377"/>
        <dbReference type="ChEBI" id="CHEBI:43474"/>
        <dbReference type="ChEBI" id="CHEBI:46858"/>
        <dbReference type="ChEBI" id="CHEBI:61978"/>
        <dbReference type="EC" id="3.1.3.48"/>
    </reaction>
</comment>
<keyword evidence="9" id="KW-1185">Reference proteome</keyword>
<dbReference type="PANTHER" id="PTHR11717:SF31">
    <property type="entry name" value="LOW MOLECULAR WEIGHT PROTEIN-TYROSINE-PHOSPHATASE ETP-RELATED"/>
    <property type="match status" value="1"/>
</dbReference>
<evidence type="ECO:0000256" key="5">
    <source>
        <dbReference type="ARBA" id="ARBA00051722"/>
    </source>
</evidence>
<dbReference type="PANTHER" id="PTHR11717">
    <property type="entry name" value="LOW MOLECULAR WEIGHT PROTEIN TYROSINE PHOSPHATASE"/>
    <property type="match status" value="1"/>
</dbReference>
<feature type="domain" description="Phosphotyrosine protein phosphatase I" evidence="7">
    <location>
        <begin position="3"/>
        <end position="143"/>
    </location>
</feature>
<evidence type="ECO:0000313" key="8">
    <source>
        <dbReference type="EMBL" id="UOP05175.1"/>
    </source>
</evidence>
<keyword evidence="4" id="KW-0904">Protein phosphatase</keyword>
<sequence length="147" mass="16099">MFDKILVVCVGNICRSPVGEYLLKARLPARDIASAGVGALVGHPADAQALAAAAPYGIDLTPHQARQLTDEMCRRYDLILVMERKLIEAVCAVSPAARSKTMLFGQWLAQGDKDIADPYRQSDDVFRITCQRLAQAADLWANKLKKS</sequence>
<dbReference type="SUPFAM" id="SSF52788">
    <property type="entry name" value="Phosphotyrosine protein phosphatases I"/>
    <property type="match status" value="1"/>
</dbReference>
<evidence type="ECO:0000256" key="1">
    <source>
        <dbReference type="ARBA" id="ARBA00011063"/>
    </source>
</evidence>
<dbReference type="InterPro" id="IPR050438">
    <property type="entry name" value="LMW_PTPase"/>
</dbReference>
<keyword evidence="3" id="KW-0378">Hydrolase</keyword>
<evidence type="ECO:0000256" key="3">
    <source>
        <dbReference type="ARBA" id="ARBA00022801"/>
    </source>
</evidence>
<dbReference type="InterPro" id="IPR017867">
    <property type="entry name" value="Tyr_phospatase_low_mol_wt"/>
</dbReference>
<dbReference type="GO" id="GO:0004725">
    <property type="term" value="F:protein tyrosine phosphatase activity"/>
    <property type="evidence" value="ECO:0007669"/>
    <property type="project" value="UniProtKB-EC"/>
</dbReference>
<feature type="active site" description="Nucleophile" evidence="6">
    <location>
        <position position="9"/>
    </location>
</feature>
<evidence type="ECO:0000256" key="6">
    <source>
        <dbReference type="PIRSR" id="PIRSR617867-1"/>
    </source>
</evidence>
<evidence type="ECO:0000259" key="7">
    <source>
        <dbReference type="SMART" id="SM00226"/>
    </source>
</evidence>
<dbReference type="EMBL" id="CP091521">
    <property type="protein sequence ID" value="UOP05175.1"/>
    <property type="molecule type" value="Genomic_DNA"/>
</dbReference>
<dbReference type="Proteomes" id="UP000831534">
    <property type="component" value="Chromosome"/>
</dbReference>
<evidence type="ECO:0000256" key="2">
    <source>
        <dbReference type="ARBA" id="ARBA00013064"/>
    </source>
</evidence>
<dbReference type="RefSeq" id="WP_027008736.1">
    <property type="nucleotide sequence ID" value="NZ_CP091521.1"/>
</dbReference>
<organism evidence="8 9">
    <name type="scientific">Conchiformibius kuhniae</name>
    <dbReference type="NCBI Taxonomy" id="211502"/>
    <lineage>
        <taxon>Bacteria</taxon>
        <taxon>Pseudomonadati</taxon>
        <taxon>Pseudomonadota</taxon>
        <taxon>Betaproteobacteria</taxon>
        <taxon>Neisseriales</taxon>
        <taxon>Neisseriaceae</taxon>
        <taxon>Conchiformibius</taxon>
    </lineage>
</organism>
<accession>A0A8T9MWG2</accession>
<dbReference type="SMART" id="SM00226">
    <property type="entry name" value="LMWPc"/>
    <property type="match status" value="1"/>
</dbReference>
<dbReference type="EC" id="3.1.3.48" evidence="2"/>
<reference evidence="8" key="2">
    <citation type="submission" date="2024-09" db="EMBL/GenBank/DDBJ databases">
        <authorList>
            <person name="Veyrier F.J."/>
        </authorList>
    </citation>
    <scope>NUCLEOTIDE SEQUENCE</scope>
    <source>
        <strain evidence="8">17694</strain>
    </source>
</reference>